<gene>
    <name evidence="2" type="ORF">DF222_08870</name>
</gene>
<dbReference type="InterPro" id="IPR008136">
    <property type="entry name" value="CinA_C"/>
</dbReference>
<dbReference type="Gene3D" id="3.90.950.20">
    <property type="entry name" value="CinA-like"/>
    <property type="match status" value="1"/>
</dbReference>
<dbReference type="EMBL" id="QEEZ01000017">
    <property type="protein sequence ID" value="PWC01171.1"/>
    <property type="molecule type" value="Genomic_DNA"/>
</dbReference>
<dbReference type="SUPFAM" id="SSF142433">
    <property type="entry name" value="CinA-like"/>
    <property type="match status" value="1"/>
</dbReference>
<accession>A0A2U1T5A0</accession>
<proteinExistence type="predicted"/>
<dbReference type="InterPro" id="IPR036653">
    <property type="entry name" value="CinA-like_C"/>
</dbReference>
<evidence type="ECO:0000313" key="3">
    <source>
        <dbReference type="Proteomes" id="UP000244989"/>
    </source>
</evidence>
<sequence>MNCAARLVSLLSTRAETVATCESLTAGLAAARIADVPGASRVLRGGLITYATDAKHSLAGVDKQLLDDWGPVAAVTAEEMARGAREKLGADWGLALTGVAGPDSQNGHPVGEVFIAVAGHYRCVSVCHRFSGDRAEIRRQAVEAGLKELLAEIREQKENMRR</sequence>
<organism evidence="2 3">
    <name type="scientific">Corynebacterium yudongzhengii</name>
    <dbReference type="NCBI Taxonomy" id="2080740"/>
    <lineage>
        <taxon>Bacteria</taxon>
        <taxon>Bacillati</taxon>
        <taxon>Actinomycetota</taxon>
        <taxon>Actinomycetes</taxon>
        <taxon>Mycobacteriales</taxon>
        <taxon>Corynebacteriaceae</taxon>
        <taxon>Corynebacterium</taxon>
    </lineage>
</organism>
<name>A0A2U1T5A0_9CORY</name>
<evidence type="ECO:0000313" key="2">
    <source>
        <dbReference type="EMBL" id="PWC01171.1"/>
    </source>
</evidence>
<dbReference type="Pfam" id="PF02464">
    <property type="entry name" value="CinA"/>
    <property type="match status" value="1"/>
</dbReference>
<protein>
    <submittedName>
        <fullName evidence="2">CinA family protein</fullName>
    </submittedName>
</protein>
<dbReference type="RefSeq" id="WP_108431353.1">
    <property type="nucleotide sequence ID" value="NZ_CP026947.1"/>
</dbReference>
<dbReference type="NCBIfam" id="TIGR00199">
    <property type="entry name" value="PncC_domain"/>
    <property type="match status" value="1"/>
</dbReference>
<keyword evidence="3" id="KW-1185">Reference proteome</keyword>
<dbReference type="Proteomes" id="UP000244989">
    <property type="component" value="Unassembled WGS sequence"/>
</dbReference>
<comment type="caution">
    <text evidence="2">The sequence shown here is derived from an EMBL/GenBank/DDBJ whole genome shotgun (WGS) entry which is preliminary data.</text>
</comment>
<dbReference type="AlphaFoldDB" id="A0A2U1T5A0"/>
<feature type="domain" description="CinA C-terminal" evidence="1">
    <location>
        <begin position="3"/>
        <end position="151"/>
    </location>
</feature>
<evidence type="ECO:0000259" key="1">
    <source>
        <dbReference type="Pfam" id="PF02464"/>
    </source>
</evidence>
<dbReference type="KEGG" id="cyz:C3B44_04620"/>
<dbReference type="OrthoDB" id="1253990at2"/>
<reference evidence="3" key="1">
    <citation type="submission" date="2018-04" db="EMBL/GenBank/DDBJ databases">
        <authorList>
            <person name="Liu S."/>
            <person name="Wang Z."/>
            <person name="Li J."/>
        </authorList>
    </citation>
    <scope>NUCLEOTIDE SEQUENCE [LARGE SCALE GENOMIC DNA]</scope>
    <source>
        <strain evidence="3">2189</strain>
    </source>
</reference>